<dbReference type="OrthoDB" id="2504287at2759"/>
<evidence type="ECO:0000313" key="3">
    <source>
        <dbReference type="EnsemblFungi" id="PTTG_05936-t43_1-p1"/>
    </source>
</evidence>
<dbReference type="Proteomes" id="UP000005240">
    <property type="component" value="Unassembled WGS sequence"/>
</dbReference>
<protein>
    <recommendedName>
        <fullName evidence="1">Integrase core domain-containing protein</fullName>
    </recommendedName>
</protein>
<dbReference type="EMBL" id="ADAS02000001">
    <property type="protein sequence ID" value="OAW00088.1"/>
    <property type="molecule type" value="Genomic_DNA"/>
</dbReference>
<keyword evidence="4" id="KW-1185">Reference proteome</keyword>
<reference evidence="3" key="4">
    <citation type="submission" date="2025-05" db="UniProtKB">
        <authorList>
            <consortium name="EnsemblFungi"/>
        </authorList>
    </citation>
    <scope>IDENTIFICATION</scope>
    <source>
        <strain evidence="3">isolate 1-1 / race 1 (BBBD)</strain>
    </source>
</reference>
<dbReference type="VEuPathDB" id="FungiDB:PTTG_05936"/>
<sequence length="203" mass="23309">MNVILKRQYAIHVPRQMVAGFLKEIDPEGTQARLQQTCKHCVFRTYGPNHIWSCDGHDKLKPYGITVYGFIDAWYQKVLGMFVHVTNNDPRHIGVYFLHLASKIGGIPLKVTVDSGTETGNMGTLMMYLSHQYASFEGRQLTVEEATARMHWTKSTRNQRIESLWSQMMKQHNQSIIGNVIDEIDEGNYDQEDQIQRSVDGYA</sequence>
<evidence type="ECO:0000313" key="4">
    <source>
        <dbReference type="Proteomes" id="UP000005240"/>
    </source>
</evidence>
<feature type="domain" description="Integrase core" evidence="1">
    <location>
        <begin position="42"/>
        <end position="177"/>
    </location>
</feature>
<evidence type="ECO:0000313" key="2">
    <source>
        <dbReference type="EMBL" id="OAW00088.1"/>
    </source>
</evidence>
<name>A0A0C4EYN4_PUCT1</name>
<dbReference type="AlphaFoldDB" id="A0A0C4EYN4"/>
<dbReference type="PANTHER" id="PTHR46177">
    <property type="entry name" value="INTEGRASE CATALYTIC DOMAIN-CONTAINING PROTEIN"/>
    <property type="match status" value="1"/>
</dbReference>
<reference evidence="3 4" key="3">
    <citation type="journal article" date="2017" name="G3 (Bethesda)">
        <title>Comparative analysis highlights variable genome content of wheat rusts and divergence of the mating loci.</title>
        <authorList>
            <person name="Cuomo C.A."/>
            <person name="Bakkeren G."/>
            <person name="Khalil H.B."/>
            <person name="Panwar V."/>
            <person name="Joly D."/>
            <person name="Linning R."/>
            <person name="Sakthikumar S."/>
            <person name="Song X."/>
            <person name="Adiconis X."/>
            <person name="Fan L."/>
            <person name="Goldberg J.M."/>
            <person name="Levin J.Z."/>
            <person name="Young S."/>
            <person name="Zeng Q."/>
            <person name="Anikster Y."/>
            <person name="Bruce M."/>
            <person name="Wang M."/>
            <person name="Yin C."/>
            <person name="McCallum B."/>
            <person name="Szabo L.J."/>
            <person name="Hulbert S."/>
            <person name="Chen X."/>
            <person name="Fellers J.P."/>
        </authorList>
    </citation>
    <scope>NUCLEOTIDE SEQUENCE</scope>
    <source>
        <strain evidence="4">Isolate 1-1 / race 1 (BBBD)</strain>
        <strain evidence="3">isolate 1-1 / race 1 (BBBD)</strain>
    </source>
</reference>
<gene>
    <name evidence="2" type="ORF">PTTG_05936</name>
</gene>
<reference evidence="2" key="2">
    <citation type="submission" date="2016-05" db="EMBL/GenBank/DDBJ databases">
        <title>Comparative analysis highlights variable genome content of wheat rusts and divergence of the mating loci.</title>
        <authorList>
            <person name="Cuomo C.A."/>
            <person name="Bakkeren G."/>
            <person name="Szabo L."/>
            <person name="Khalil H."/>
            <person name="Joly D."/>
            <person name="Goldberg J."/>
            <person name="Young S."/>
            <person name="Zeng Q."/>
            <person name="Fellers J."/>
        </authorList>
    </citation>
    <scope>NUCLEOTIDE SEQUENCE [LARGE SCALE GENOMIC DNA]</scope>
    <source>
        <strain evidence="2">1-1 BBBD Race 1</strain>
    </source>
</reference>
<proteinExistence type="predicted"/>
<dbReference type="InterPro" id="IPR058913">
    <property type="entry name" value="Integrase_dom_put"/>
</dbReference>
<dbReference type="EnsemblFungi" id="PTTG_05936-t43_1">
    <property type="protein sequence ID" value="PTTG_05936-t43_1-p1"/>
    <property type="gene ID" value="PTTG_05936"/>
</dbReference>
<organism evidence="2">
    <name type="scientific">Puccinia triticina (isolate 1-1 / race 1 (BBBD))</name>
    <name type="common">Brown leaf rust fungus</name>
    <dbReference type="NCBI Taxonomy" id="630390"/>
    <lineage>
        <taxon>Eukaryota</taxon>
        <taxon>Fungi</taxon>
        <taxon>Dikarya</taxon>
        <taxon>Basidiomycota</taxon>
        <taxon>Pucciniomycotina</taxon>
        <taxon>Pucciniomycetes</taxon>
        <taxon>Pucciniales</taxon>
        <taxon>Pucciniaceae</taxon>
        <taxon>Puccinia</taxon>
    </lineage>
</organism>
<dbReference type="Pfam" id="PF24764">
    <property type="entry name" value="rva_4"/>
    <property type="match status" value="1"/>
</dbReference>
<reference evidence="2" key="1">
    <citation type="submission" date="2009-11" db="EMBL/GenBank/DDBJ databases">
        <authorList>
            <consortium name="The Broad Institute Genome Sequencing Platform"/>
            <person name="Ward D."/>
            <person name="Feldgarden M."/>
            <person name="Earl A."/>
            <person name="Young S.K."/>
            <person name="Zeng Q."/>
            <person name="Koehrsen M."/>
            <person name="Alvarado L."/>
            <person name="Berlin A."/>
            <person name="Bochicchio J."/>
            <person name="Borenstein D."/>
            <person name="Chapman S.B."/>
            <person name="Chen Z."/>
            <person name="Engels R."/>
            <person name="Freedman E."/>
            <person name="Gellesch M."/>
            <person name="Goldberg J."/>
            <person name="Griggs A."/>
            <person name="Gujja S."/>
            <person name="Heilman E."/>
            <person name="Heiman D."/>
            <person name="Hepburn T."/>
            <person name="Howarth C."/>
            <person name="Jen D."/>
            <person name="Larson L."/>
            <person name="Lewis B."/>
            <person name="Mehta T."/>
            <person name="Park D."/>
            <person name="Pearson M."/>
            <person name="Roberts A."/>
            <person name="Saif S."/>
            <person name="Shea T."/>
            <person name="Shenoy N."/>
            <person name="Sisk P."/>
            <person name="Stolte C."/>
            <person name="Sykes S."/>
            <person name="Thomson T."/>
            <person name="Walk T."/>
            <person name="White J."/>
            <person name="Yandava C."/>
            <person name="Izard J."/>
            <person name="Baranova O.V."/>
            <person name="Blanton J.M."/>
            <person name="Tanner A.C."/>
            <person name="Dewhirst F.E."/>
            <person name="Haas B."/>
            <person name="Nusbaum C."/>
            <person name="Birren B."/>
        </authorList>
    </citation>
    <scope>NUCLEOTIDE SEQUENCE [LARGE SCALE GENOMIC DNA]</scope>
    <source>
        <strain evidence="2">1-1 BBBD Race 1</strain>
    </source>
</reference>
<dbReference type="PANTHER" id="PTHR46177:SF1">
    <property type="entry name" value="INTEGRASE CATALYTIC DOMAIN-CONTAINING PROTEIN"/>
    <property type="match status" value="1"/>
</dbReference>
<dbReference type="OMA" id="QTITYLY"/>
<accession>A0A0C4EYN4</accession>
<evidence type="ECO:0000259" key="1">
    <source>
        <dbReference type="Pfam" id="PF24764"/>
    </source>
</evidence>